<evidence type="ECO:0000313" key="10">
    <source>
        <dbReference type="EMBL" id="TYP69402.1"/>
    </source>
</evidence>
<comment type="subcellular location">
    <subcellularLocation>
        <location evidence="1 8">Cell membrane</location>
        <topology evidence="1 8">Multi-pass membrane protein</topology>
    </subcellularLocation>
</comment>
<feature type="transmembrane region" description="Helical" evidence="8">
    <location>
        <begin position="154"/>
        <end position="173"/>
    </location>
</feature>
<dbReference type="Proteomes" id="UP000323257">
    <property type="component" value="Unassembled WGS sequence"/>
</dbReference>
<evidence type="ECO:0000256" key="8">
    <source>
        <dbReference type="RuleBase" id="RU363032"/>
    </source>
</evidence>
<evidence type="ECO:0000313" key="11">
    <source>
        <dbReference type="Proteomes" id="UP000323257"/>
    </source>
</evidence>
<dbReference type="RefSeq" id="WP_246183638.1">
    <property type="nucleotide sequence ID" value="NZ_VNHS01000015.1"/>
</dbReference>
<keyword evidence="6 8" id="KW-1133">Transmembrane helix</keyword>
<keyword evidence="5 8" id="KW-0812">Transmembrane</keyword>
<feature type="domain" description="ABC transmembrane type-1" evidence="9">
    <location>
        <begin position="65"/>
        <end position="273"/>
    </location>
</feature>
<dbReference type="InterPro" id="IPR000515">
    <property type="entry name" value="MetI-like"/>
</dbReference>
<protein>
    <submittedName>
        <fullName evidence="10">Putative spermidine/putrescine transport system permease protein</fullName>
    </submittedName>
</protein>
<dbReference type="Pfam" id="PF00528">
    <property type="entry name" value="BPD_transp_1"/>
    <property type="match status" value="1"/>
</dbReference>
<keyword evidence="4" id="KW-1003">Cell membrane</keyword>
<dbReference type="PANTHER" id="PTHR42929:SF1">
    <property type="entry name" value="INNER MEMBRANE ABC TRANSPORTER PERMEASE PROTEIN YDCU-RELATED"/>
    <property type="match status" value="1"/>
</dbReference>
<dbReference type="Gene3D" id="1.10.3720.10">
    <property type="entry name" value="MetI-like"/>
    <property type="match status" value="1"/>
</dbReference>
<feature type="transmembrane region" description="Helical" evidence="8">
    <location>
        <begin position="71"/>
        <end position="90"/>
    </location>
</feature>
<evidence type="ECO:0000256" key="4">
    <source>
        <dbReference type="ARBA" id="ARBA00022475"/>
    </source>
</evidence>
<organism evidence="10 11">
    <name type="scientific">Paenibacillus methanolicus</name>
    <dbReference type="NCBI Taxonomy" id="582686"/>
    <lineage>
        <taxon>Bacteria</taxon>
        <taxon>Bacillati</taxon>
        <taxon>Bacillota</taxon>
        <taxon>Bacilli</taxon>
        <taxon>Bacillales</taxon>
        <taxon>Paenibacillaceae</taxon>
        <taxon>Paenibacillus</taxon>
    </lineage>
</organism>
<dbReference type="GO" id="GO:0005886">
    <property type="term" value="C:plasma membrane"/>
    <property type="evidence" value="ECO:0007669"/>
    <property type="project" value="UniProtKB-SubCell"/>
</dbReference>
<keyword evidence="3 8" id="KW-0813">Transport</keyword>
<accession>A0A5S5BT72</accession>
<evidence type="ECO:0000256" key="5">
    <source>
        <dbReference type="ARBA" id="ARBA00022692"/>
    </source>
</evidence>
<comment type="caution">
    <text evidence="10">The sequence shown here is derived from an EMBL/GenBank/DDBJ whole genome shotgun (WGS) entry which is preliminary data.</text>
</comment>
<evidence type="ECO:0000259" key="9">
    <source>
        <dbReference type="PROSITE" id="PS50928"/>
    </source>
</evidence>
<keyword evidence="11" id="KW-1185">Reference proteome</keyword>
<dbReference type="PANTHER" id="PTHR42929">
    <property type="entry name" value="INNER MEMBRANE ABC TRANSPORTER PERMEASE PROTEIN YDCU-RELATED-RELATED"/>
    <property type="match status" value="1"/>
</dbReference>
<evidence type="ECO:0000256" key="6">
    <source>
        <dbReference type="ARBA" id="ARBA00022989"/>
    </source>
</evidence>
<dbReference type="AlphaFoldDB" id="A0A5S5BT72"/>
<evidence type="ECO:0000256" key="3">
    <source>
        <dbReference type="ARBA" id="ARBA00022448"/>
    </source>
</evidence>
<dbReference type="EMBL" id="VNHS01000015">
    <property type="protein sequence ID" value="TYP69402.1"/>
    <property type="molecule type" value="Genomic_DNA"/>
</dbReference>
<keyword evidence="7 8" id="KW-0472">Membrane</keyword>
<dbReference type="InterPro" id="IPR035906">
    <property type="entry name" value="MetI-like_sf"/>
</dbReference>
<dbReference type="PROSITE" id="PS50928">
    <property type="entry name" value="ABC_TM1"/>
    <property type="match status" value="1"/>
</dbReference>
<reference evidence="10 11" key="1">
    <citation type="submission" date="2019-07" db="EMBL/GenBank/DDBJ databases">
        <title>Genomic Encyclopedia of Type Strains, Phase III (KMG-III): the genomes of soil and plant-associated and newly described type strains.</title>
        <authorList>
            <person name="Whitman W."/>
        </authorList>
    </citation>
    <scope>NUCLEOTIDE SEQUENCE [LARGE SCALE GENOMIC DNA]</scope>
    <source>
        <strain evidence="10 11">BL24</strain>
    </source>
</reference>
<feature type="transmembrane region" description="Helical" evidence="8">
    <location>
        <begin position="111"/>
        <end position="134"/>
    </location>
</feature>
<proteinExistence type="inferred from homology"/>
<evidence type="ECO:0000256" key="1">
    <source>
        <dbReference type="ARBA" id="ARBA00004651"/>
    </source>
</evidence>
<gene>
    <name evidence="10" type="ORF">BCM02_11562</name>
</gene>
<dbReference type="GO" id="GO:0055085">
    <property type="term" value="P:transmembrane transport"/>
    <property type="evidence" value="ECO:0007669"/>
    <property type="project" value="InterPro"/>
</dbReference>
<dbReference type="SUPFAM" id="SSF161098">
    <property type="entry name" value="MetI-like"/>
    <property type="match status" value="1"/>
</dbReference>
<name>A0A5S5BT72_9BACL</name>
<evidence type="ECO:0000256" key="7">
    <source>
        <dbReference type="ARBA" id="ARBA00023136"/>
    </source>
</evidence>
<dbReference type="CDD" id="cd06261">
    <property type="entry name" value="TM_PBP2"/>
    <property type="match status" value="1"/>
</dbReference>
<evidence type="ECO:0000256" key="2">
    <source>
        <dbReference type="ARBA" id="ARBA00007069"/>
    </source>
</evidence>
<feature type="transmembrane region" description="Helical" evidence="8">
    <location>
        <begin position="203"/>
        <end position="228"/>
    </location>
</feature>
<comment type="similarity">
    <text evidence="2">Belongs to the binding-protein-dependent transport system permease family. CysTW subfamily.</text>
</comment>
<sequence length="285" mass="31393">MVRAGASQRKIMLLALLPFVIWVSAFELVPIGRMLMMSFQDSDGQGFTLGHYVKGLSGPIYVQALTNSLRIALLSSVIAIFVALFCAYAITRYTTRMRDTLLMLTNMIGNFAGVPLAFAFMILMGNNGVFTIIAREFGFDSFGAFDLYSELGLTLIYVYFQVPLAVMLLYPAYYGIREEWREAAAVLGASAYRFWRHIGIPMLLPSIVGTFGMLFANALGAYATAYALTGSIYNLLSVRISALVSGDIFPNFELGSALAVILAAIMLSAILLNEWMSRLSRRRGL</sequence>
<feature type="transmembrane region" description="Helical" evidence="8">
    <location>
        <begin position="248"/>
        <end position="272"/>
    </location>
</feature>